<evidence type="ECO:0000313" key="13">
    <source>
        <dbReference type="Proteomes" id="UP001497623"/>
    </source>
</evidence>
<dbReference type="InterPro" id="IPR019594">
    <property type="entry name" value="Glu/Gly-bd"/>
</dbReference>
<feature type="non-terminal residue" evidence="12">
    <location>
        <position position="217"/>
    </location>
</feature>
<name>A0AAV2QSK3_MEGNR</name>
<evidence type="ECO:0000256" key="6">
    <source>
        <dbReference type="ARBA" id="ARBA00023136"/>
    </source>
</evidence>
<organism evidence="12 13">
    <name type="scientific">Meganyctiphanes norvegica</name>
    <name type="common">Northern krill</name>
    <name type="synonym">Thysanopoda norvegica</name>
    <dbReference type="NCBI Taxonomy" id="48144"/>
    <lineage>
        <taxon>Eukaryota</taxon>
        <taxon>Metazoa</taxon>
        <taxon>Ecdysozoa</taxon>
        <taxon>Arthropoda</taxon>
        <taxon>Crustacea</taxon>
        <taxon>Multicrustacea</taxon>
        <taxon>Malacostraca</taxon>
        <taxon>Eumalacostraca</taxon>
        <taxon>Eucarida</taxon>
        <taxon>Euphausiacea</taxon>
        <taxon>Euphausiidae</taxon>
        <taxon>Meganyctiphanes</taxon>
    </lineage>
</organism>
<dbReference type="EMBL" id="CAXKWB010010760">
    <property type="protein sequence ID" value="CAL4099140.1"/>
    <property type="molecule type" value="Genomic_DNA"/>
</dbReference>
<keyword evidence="8" id="KW-0325">Glycoprotein</keyword>
<keyword evidence="4" id="KW-1133">Transmembrane helix</keyword>
<comment type="caution">
    <text evidence="12">The sequence shown here is derived from an EMBL/GenBank/DDBJ whole genome shotgun (WGS) entry which is preliminary data.</text>
</comment>
<keyword evidence="2" id="KW-0813">Transport</keyword>
<sequence length="217" mass="24334">ARDLESPRTQWLVLAEIDYSYKLEGRLREGTQVGMIVSEMENDSVDEFKLLSSRVNSDGVVRFLDAGLWRPDVSMYSNVFIPDLDDVYTNLDGRLMTMVGNMDPPFITFIRQLDSPYVITQTGMDLSIIHAISVKLNFTYRMIEPPDRAWGGPRADGTVSGLIGVIARHEANFGIGEITLTGVRDTVVDFTFPNIVDPCIIVQQTPKARNRAAAVFW</sequence>
<evidence type="ECO:0000256" key="9">
    <source>
        <dbReference type="ARBA" id="ARBA00023286"/>
    </source>
</evidence>
<evidence type="ECO:0000256" key="7">
    <source>
        <dbReference type="ARBA" id="ARBA00023170"/>
    </source>
</evidence>
<keyword evidence="6" id="KW-0472">Membrane</keyword>
<evidence type="ECO:0000256" key="2">
    <source>
        <dbReference type="ARBA" id="ARBA00022448"/>
    </source>
</evidence>
<reference evidence="12 13" key="1">
    <citation type="submission" date="2024-05" db="EMBL/GenBank/DDBJ databases">
        <authorList>
            <person name="Wallberg A."/>
        </authorList>
    </citation>
    <scope>NUCLEOTIDE SEQUENCE [LARGE SCALE GENOMIC DNA]</scope>
</reference>
<evidence type="ECO:0000256" key="4">
    <source>
        <dbReference type="ARBA" id="ARBA00022989"/>
    </source>
</evidence>
<keyword evidence="5" id="KW-0406">Ion transport</keyword>
<dbReference type="GO" id="GO:0016020">
    <property type="term" value="C:membrane"/>
    <property type="evidence" value="ECO:0007669"/>
    <property type="project" value="UniProtKB-SubCell"/>
</dbReference>
<proteinExistence type="predicted"/>
<feature type="domain" description="Ionotropic glutamate receptor L-glutamate and glycine-binding" evidence="11">
    <location>
        <begin position="116"/>
        <end position="168"/>
    </location>
</feature>
<evidence type="ECO:0000256" key="5">
    <source>
        <dbReference type="ARBA" id="ARBA00023065"/>
    </source>
</evidence>
<evidence type="ECO:0000313" key="12">
    <source>
        <dbReference type="EMBL" id="CAL4099140.1"/>
    </source>
</evidence>
<feature type="non-terminal residue" evidence="12">
    <location>
        <position position="1"/>
    </location>
</feature>
<evidence type="ECO:0000259" key="11">
    <source>
        <dbReference type="SMART" id="SM00918"/>
    </source>
</evidence>
<keyword evidence="10" id="KW-0407">Ion channel</keyword>
<evidence type="ECO:0000256" key="1">
    <source>
        <dbReference type="ARBA" id="ARBA00004141"/>
    </source>
</evidence>
<dbReference type="Proteomes" id="UP001497623">
    <property type="component" value="Unassembled WGS sequence"/>
</dbReference>
<keyword evidence="7" id="KW-0675">Receptor</keyword>
<comment type="subcellular location">
    <subcellularLocation>
        <location evidence="1">Membrane</location>
        <topology evidence="1">Multi-pass membrane protein</topology>
    </subcellularLocation>
</comment>
<protein>
    <recommendedName>
        <fullName evidence="11">Ionotropic glutamate receptor L-glutamate and glycine-binding domain-containing protein</fullName>
    </recommendedName>
</protein>
<dbReference type="SUPFAM" id="SSF53850">
    <property type="entry name" value="Periplasmic binding protein-like II"/>
    <property type="match status" value="1"/>
</dbReference>
<keyword evidence="3" id="KW-0812">Transmembrane</keyword>
<evidence type="ECO:0000256" key="8">
    <source>
        <dbReference type="ARBA" id="ARBA00023180"/>
    </source>
</evidence>
<keyword evidence="13" id="KW-1185">Reference proteome</keyword>
<dbReference type="GO" id="GO:0015276">
    <property type="term" value="F:ligand-gated monoatomic ion channel activity"/>
    <property type="evidence" value="ECO:0007669"/>
    <property type="project" value="InterPro"/>
</dbReference>
<accession>A0AAV2QSK3</accession>
<dbReference type="AlphaFoldDB" id="A0AAV2QSK3"/>
<evidence type="ECO:0000256" key="10">
    <source>
        <dbReference type="ARBA" id="ARBA00023303"/>
    </source>
</evidence>
<keyword evidence="9" id="KW-1071">Ligand-gated ion channel</keyword>
<gene>
    <name evidence="12" type="ORF">MNOR_LOCUS16412</name>
</gene>
<dbReference type="Gene3D" id="3.40.190.10">
    <property type="entry name" value="Periplasmic binding protein-like II"/>
    <property type="match status" value="1"/>
</dbReference>
<dbReference type="Pfam" id="PF10613">
    <property type="entry name" value="Lig_chan-Glu_bd"/>
    <property type="match status" value="1"/>
</dbReference>
<dbReference type="SMART" id="SM00918">
    <property type="entry name" value="Lig_chan-Glu_bd"/>
    <property type="match status" value="1"/>
</dbReference>
<evidence type="ECO:0000256" key="3">
    <source>
        <dbReference type="ARBA" id="ARBA00022692"/>
    </source>
</evidence>